<reference evidence="3" key="2">
    <citation type="submission" date="2010-07" db="EMBL/GenBank/DDBJ databases">
        <authorList>
            <consortium name="The Broad Institute Genome Sequencing Platform"/>
            <consortium name="Broad Institute Genome Sequencing Center for Infectious Disease"/>
            <person name="Ma L.-J."/>
            <person name="Dead R."/>
            <person name="Young S."/>
            <person name="Zeng Q."/>
            <person name="Koehrsen M."/>
            <person name="Alvarado L."/>
            <person name="Berlin A."/>
            <person name="Chapman S.B."/>
            <person name="Chen Z."/>
            <person name="Freedman E."/>
            <person name="Gellesch M."/>
            <person name="Goldberg J."/>
            <person name="Griggs A."/>
            <person name="Gujja S."/>
            <person name="Heilman E.R."/>
            <person name="Heiman D."/>
            <person name="Hepburn T."/>
            <person name="Howarth C."/>
            <person name="Jen D."/>
            <person name="Larson L."/>
            <person name="Mehta T."/>
            <person name="Neiman D."/>
            <person name="Pearson M."/>
            <person name="Roberts A."/>
            <person name="Saif S."/>
            <person name="Shea T."/>
            <person name="Shenoy N."/>
            <person name="Sisk P."/>
            <person name="Stolte C."/>
            <person name="Sykes S."/>
            <person name="Walk T."/>
            <person name="White J."/>
            <person name="Yandava C."/>
            <person name="Haas B."/>
            <person name="Nusbaum C."/>
            <person name="Birren B."/>
        </authorList>
    </citation>
    <scope>NUCLEOTIDE SEQUENCE</scope>
    <source>
        <strain evidence="3">R3-111a-1</strain>
    </source>
</reference>
<dbReference type="VEuPathDB" id="FungiDB:GGTG_13882"/>
<gene>
    <name evidence="4" type="primary">20354340</name>
    <name evidence="3" type="ORF">GGTG_13882</name>
</gene>
<dbReference type="RefSeq" id="XP_009230068.1">
    <property type="nucleotide sequence ID" value="XM_009231804.1"/>
</dbReference>
<dbReference type="STRING" id="644352.J3PK35"/>
<feature type="domain" description="FAD dependent oxidoreductase" evidence="2">
    <location>
        <begin position="20"/>
        <end position="282"/>
    </location>
</feature>
<dbReference type="InterPro" id="IPR006076">
    <property type="entry name" value="FAD-dep_OxRdtase"/>
</dbReference>
<dbReference type="HOGENOM" id="CLU_022730_0_0_1"/>
<feature type="region of interest" description="Disordered" evidence="1">
    <location>
        <begin position="65"/>
        <end position="85"/>
    </location>
</feature>
<dbReference type="AlphaFoldDB" id="J3PK35"/>
<dbReference type="EnsemblFungi" id="EJT68536">
    <property type="protein sequence ID" value="EJT68536"/>
    <property type="gene ID" value="GGTG_13882"/>
</dbReference>
<dbReference type="PANTHER" id="PTHR13847">
    <property type="entry name" value="SARCOSINE DEHYDROGENASE-RELATED"/>
    <property type="match status" value="1"/>
</dbReference>
<dbReference type="Gene3D" id="3.30.9.10">
    <property type="entry name" value="D-Amino Acid Oxidase, subunit A, domain 2"/>
    <property type="match status" value="1"/>
</dbReference>
<sequence length="323" mass="34764">MRSRYFCADPAVGDGGGDVGLFGGIRYSAGSISAYGFTVGVLKLCIERGLKVHANTPAVKLERIERKKDGDDGDDGNDDDVSPARWTVTTPRGAIAARRVVLATNGYTAALQPRFQGVVVPLRGQITAQRAGRGMPAAGLPVTYSFIYGGGYEYMVPRPGKDGGEDIVIGGGLARAEQGGLLEFGSTDDTTLNGTISEYLRESTPRYFGDNWGDDHPDGRVRSEWTGIMGYSVDGYPLVGHVPAEDENGPAGDQDTGLWASCSFQGHGMVLCWMSAKALVEMMQGRDDTELARWFPDAFRLTRERMGKSFKVLERLSAADQSS</sequence>
<evidence type="ECO:0000313" key="5">
    <source>
        <dbReference type="Proteomes" id="UP000006039"/>
    </source>
</evidence>
<dbReference type="EMBL" id="GL385466">
    <property type="protein sequence ID" value="EJT68536.1"/>
    <property type="molecule type" value="Genomic_DNA"/>
</dbReference>
<reference evidence="4" key="4">
    <citation type="journal article" date="2015" name="G3 (Bethesda)">
        <title>Genome sequences of three phytopathogenic species of the Magnaporthaceae family of fungi.</title>
        <authorList>
            <person name="Okagaki L.H."/>
            <person name="Nunes C.C."/>
            <person name="Sailsbery J."/>
            <person name="Clay B."/>
            <person name="Brown D."/>
            <person name="John T."/>
            <person name="Oh Y."/>
            <person name="Young N."/>
            <person name="Fitzgerald M."/>
            <person name="Haas B.J."/>
            <person name="Zeng Q."/>
            <person name="Young S."/>
            <person name="Adiconis X."/>
            <person name="Fan L."/>
            <person name="Levin J.Z."/>
            <person name="Mitchell T.K."/>
            <person name="Okubara P.A."/>
            <person name="Farman M.L."/>
            <person name="Kohn L.M."/>
            <person name="Birren B."/>
            <person name="Ma L.-J."/>
            <person name="Dean R.A."/>
        </authorList>
    </citation>
    <scope>NUCLEOTIDE SEQUENCE</scope>
    <source>
        <strain evidence="4">R3-111a-1</strain>
    </source>
</reference>
<dbReference type="Gene3D" id="3.50.50.60">
    <property type="entry name" value="FAD/NAD(P)-binding domain"/>
    <property type="match status" value="1"/>
</dbReference>
<evidence type="ECO:0000256" key="1">
    <source>
        <dbReference type="SAM" id="MobiDB-lite"/>
    </source>
</evidence>
<proteinExistence type="predicted"/>
<dbReference type="OrthoDB" id="429143at2759"/>
<dbReference type="SUPFAM" id="SSF51905">
    <property type="entry name" value="FAD/NAD(P)-binding domain"/>
    <property type="match status" value="1"/>
</dbReference>
<dbReference type="eggNOG" id="ENOG502S0HA">
    <property type="taxonomic scope" value="Eukaryota"/>
</dbReference>
<keyword evidence="5" id="KW-1185">Reference proteome</keyword>
<organism evidence="3">
    <name type="scientific">Gaeumannomyces tritici (strain R3-111a-1)</name>
    <name type="common">Wheat and barley take-all root rot fungus</name>
    <name type="synonym">Gaeumannomyces graminis var. tritici</name>
    <dbReference type="NCBI Taxonomy" id="644352"/>
    <lineage>
        <taxon>Eukaryota</taxon>
        <taxon>Fungi</taxon>
        <taxon>Dikarya</taxon>
        <taxon>Ascomycota</taxon>
        <taxon>Pezizomycotina</taxon>
        <taxon>Sordariomycetes</taxon>
        <taxon>Sordariomycetidae</taxon>
        <taxon>Magnaporthales</taxon>
        <taxon>Magnaporthaceae</taxon>
        <taxon>Gaeumannomyces</taxon>
    </lineage>
</organism>
<evidence type="ECO:0000313" key="4">
    <source>
        <dbReference type="EnsemblFungi" id="EJT68536"/>
    </source>
</evidence>
<reference evidence="5" key="1">
    <citation type="submission" date="2010-07" db="EMBL/GenBank/DDBJ databases">
        <title>The genome sequence of Gaeumannomyces graminis var. tritici strain R3-111a-1.</title>
        <authorList>
            <consortium name="The Broad Institute Genome Sequencing Platform"/>
            <person name="Ma L.-J."/>
            <person name="Dead R."/>
            <person name="Young S."/>
            <person name="Zeng Q."/>
            <person name="Koehrsen M."/>
            <person name="Alvarado L."/>
            <person name="Berlin A."/>
            <person name="Chapman S.B."/>
            <person name="Chen Z."/>
            <person name="Freedman E."/>
            <person name="Gellesch M."/>
            <person name="Goldberg J."/>
            <person name="Griggs A."/>
            <person name="Gujja S."/>
            <person name="Heilman E.R."/>
            <person name="Heiman D."/>
            <person name="Hepburn T."/>
            <person name="Howarth C."/>
            <person name="Jen D."/>
            <person name="Larson L."/>
            <person name="Mehta T."/>
            <person name="Neiman D."/>
            <person name="Pearson M."/>
            <person name="Roberts A."/>
            <person name="Saif S."/>
            <person name="Shea T."/>
            <person name="Shenoy N."/>
            <person name="Sisk P."/>
            <person name="Stolte C."/>
            <person name="Sykes S."/>
            <person name="Walk T."/>
            <person name="White J."/>
            <person name="Yandava C."/>
            <person name="Haas B."/>
            <person name="Nusbaum C."/>
            <person name="Birren B."/>
        </authorList>
    </citation>
    <scope>NUCLEOTIDE SEQUENCE [LARGE SCALE GENOMIC DNA]</scope>
    <source>
        <strain evidence="5">R3-111a-1</strain>
    </source>
</reference>
<evidence type="ECO:0000259" key="2">
    <source>
        <dbReference type="Pfam" id="PF01266"/>
    </source>
</evidence>
<name>J3PK35_GAET3</name>
<reference evidence="3" key="3">
    <citation type="submission" date="2010-09" db="EMBL/GenBank/DDBJ databases">
        <title>Annotation of Gaeumannomyces graminis var. tritici R3-111a-1.</title>
        <authorList>
            <consortium name="The Broad Institute Genome Sequencing Platform"/>
            <person name="Ma L.-J."/>
            <person name="Dead R."/>
            <person name="Young S.K."/>
            <person name="Zeng Q."/>
            <person name="Gargeya S."/>
            <person name="Fitzgerald M."/>
            <person name="Haas B."/>
            <person name="Abouelleil A."/>
            <person name="Alvarado L."/>
            <person name="Arachchi H.M."/>
            <person name="Berlin A."/>
            <person name="Brown A."/>
            <person name="Chapman S.B."/>
            <person name="Chen Z."/>
            <person name="Dunbar C."/>
            <person name="Freedman E."/>
            <person name="Gearin G."/>
            <person name="Gellesch M."/>
            <person name="Goldberg J."/>
            <person name="Griggs A."/>
            <person name="Gujja S."/>
            <person name="Heiman D."/>
            <person name="Howarth C."/>
            <person name="Larson L."/>
            <person name="Lui A."/>
            <person name="MacDonald P.J.P."/>
            <person name="Mehta T."/>
            <person name="Montmayeur A."/>
            <person name="Murphy C."/>
            <person name="Neiman D."/>
            <person name="Pearson M."/>
            <person name="Priest M."/>
            <person name="Roberts A."/>
            <person name="Saif S."/>
            <person name="Shea T."/>
            <person name="Shenoy N."/>
            <person name="Sisk P."/>
            <person name="Stolte C."/>
            <person name="Sykes S."/>
            <person name="Yandava C."/>
            <person name="Wortman J."/>
            <person name="Nusbaum C."/>
            <person name="Birren B."/>
        </authorList>
    </citation>
    <scope>NUCLEOTIDE SEQUENCE</scope>
    <source>
        <strain evidence="3">R3-111a-1</strain>
    </source>
</reference>
<accession>J3PK35</accession>
<reference evidence="4" key="5">
    <citation type="submission" date="2018-04" db="UniProtKB">
        <authorList>
            <consortium name="EnsemblFungi"/>
        </authorList>
    </citation>
    <scope>IDENTIFICATION</scope>
    <source>
        <strain evidence="4">R3-111a-1</strain>
    </source>
</reference>
<feature type="compositionally biased region" description="Acidic residues" evidence="1">
    <location>
        <begin position="71"/>
        <end position="81"/>
    </location>
</feature>
<evidence type="ECO:0000313" key="3">
    <source>
        <dbReference type="EMBL" id="EJT68536.1"/>
    </source>
</evidence>
<dbReference type="InterPro" id="IPR036188">
    <property type="entry name" value="FAD/NAD-bd_sf"/>
</dbReference>
<dbReference type="PANTHER" id="PTHR13847:SF284">
    <property type="entry name" value="FAD DEPENDENT OXIDOREDUCTASE DOMAIN-CONTAINING PROTEIN"/>
    <property type="match status" value="1"/>
</dbReference>
<dbReference type="Pfam" id="PF01266">
    <property type="entry name" value="DAO"/>
    <property type="match status" value="1"/>
</dbReference>
<dbReference type="GeneID" id="20354340"/>
<dbReference type="GO" id="GO:0005737">
    <property type="term" value="C:cytoplasm"/>
    <property type="evidence" value="ECO:0007669"/>
    <property type="project" value="TreeGrafter"/>
</dbReference>
<dbReference type="Proteomes" id="UP000006039">
    <property type="component" value="Unassembled WGS sequence"/>
</dbReference>
<protein>
    <recommendedName>
        <fullName evidence="2">FAD dependent oxidoreductase domain-containing protein</fullName>
    </recommendedName>
</protein>